<reference evidence="3" key="2">
    <citation type="submission" date="2007-04" db="EMBL/GenBank/DDBJ databases">
        <title>Complete genome sequence of the nitrogen-fixing bacterium Azorhizobium caulinodans ORS571.</title>
        <authorList>
            <person name="Lee K.B."/>
            <person name="Backer P.D."/>
            <person name="Aono T."/>
            <person name="Liu C.T."/>
            <person name="Suzuki S."/>
            <person name="Suzuki T."/>
            <person name="Kaneko T."/>
            <person name="Yamada M."/>
            <person name="Tabata S."/>
            <person name="Kupfer D.M."/>
            <person name="Najar F.Z."/>
            <person name="Wiley G.B."/>
            <person name="Roe B."/>
            <person name="Binnewies T."/>
            <person name="Ussery D."/>
            <person name="Vereecke D."/>
            <person name="Gevers D."/>
            <person name="Holsters M."/>
            <person name="Oyaizu H."/>
        </authorList>
    </citation>
    <scope>NUCLEOTIDE SEQUENCE [LARGE SCALE GENOMIC DNA]</scope>
    <source>
        <strain evidence="3">ATCC 43989 / DSM 5975 / JCM 20966 / LMG 6465 / NBRC 14845 / NCIMB 13405 / ORS 571</strain>
    </source>
</reference>
<accession>A8HV61</accession>
<dbReference type="SMART" id="SM00850">
    <property type="entry name" value="LytTR"/>
    <property type="match status" value="1"/>
</dbReference>
<dbReference type="Gene3D" id="3.30.450.20">
    <property type="entry name" value="PAS domain"/>
    <property type="match status" value="1"/>
</dbReference>
<dbReference type="GO" id="GO:0000156">
    <property type="term" value="F:phosphorelay response regulator activity"/>
    <property type="evidence" value="ECO:0007669"/>
    <property type="project" value="InterPro"/>
</dbReference>
<dbReference type="CDD" id="cd00130">
    <property type="entry name" value="PAS"/>
    <property type="match status" value="1"/>
</dbReference>
<dbReference type="InterPro" id="IPR013656">
    <property type="entry name" value="PAS_4"/>
</dbReference>
<dbReference type="Gene3D" id="2.40.50.1020">
    <property type="entry name" value="LytTr DNA-binding domain"/>
    <property type="match status" value="1"/>
</dbReference>
<name>A8HV61_AZOC5</name>
<evidence type="ECO:0000313" key="2">
    <source>
        <dbReference type="EMBL" id="BAF90273.1"/>
    </source>
</evidence>
<dbReference type="InterPro" id="IPR046947">
    <property type="entry name" value="LytR-like"/>
</dbReference>
<organism evidence="2 3">
    <name type="scientific">Azorhizobium caulinodans (strain ATCC 43989 / DSM 5975 / JCM 20966 / LMG 6465 / NBRC 14845 / NCIMB 13405 / ORS 571)</name>
    <dbReference type="NCBI Taxonomy" id="438753"/>
    <lineage>
        <taxon>Bacteria</taxon>
        <taxon>Pseudomonadati</taxon>
        <taxon>Pseudomonadota</taxon>
        <taxon>Alphaproteobacteria</taxon>
        <taxon>Hyphomicrobiales</taxon>
        <taxon>Xanthobacteraceae</taxon>
        <taxon>Azorhizobium</taxon>
    </lineage>
</organism>
<dbReference type="Proteomes" id="UP000000270">
    <property type="component" value="Chromosome"/>
</dbReference>
<dbReference type="eggNOG" id="COG3279">
    <property type="taxonomic scope" value="Bacteria"/>
</dbReference>
<evidence type="ECO:0000259" key="1">
    <source>
        <dbReference type="PROSITE" id="PS50930"/>
    </source>
</evidence>
<proteinExistence type="predicted"/>
<evidence type="ECO:0000313" key="3">
    <source>
        <dbReference type="Proteomes" id="UP000000270"/>
    </source>
</evidence>
<sequence length="253" mass="27695">MTKTSRSEGGTTEAELAALPFEYRLQRTPVGVIILDAQQRIRAANPQARLLLARRSEPLIGTDILSLHPEAARAKVAFLLQSARDSAEGAASLVVTTAMGSLVAKVTRLEDTADGGFCMMFHALGARTMGEPDLPPEAEAPRLLKLPVMRGTGDVTGLIDVEDVVFLSAEGHYARAVTRDVTAFCPRALADLEPRLDPALFLRVHRRHMVNIRHVRAAERSDGRWWLRMADAGSSRLPVSRARVADMRRMLAV</sequence>
<feature type="domain" description="HTH LytTR-type" evidence="1">
    <location>
        <begin position="158"/>
        <end position="253"/>
    </location>
</feature>
<dbReference type="EMBL" id="AP009384">
    <property type="protein sequence ID" value="BAF90273.1"/>
    <property type="molecule type" value="Genomic_DNA"/>
</dbReference>
<reference evidence="2 3" key="6">
    <citation type="journal article" date="2011" name="Appl. Environ. Microbiol.">
        <title>Involvement of the azorhizobial chromosome partition gene (parA) in the onset of bacteroid differentiation during Sesbania rostrata stem nodule development.</title>
        <authorList>
            <person name="Liu CT."/>
            <person name="Lee KB."/>
            <person name="Wang YS."/>
            <person name="Peng MH."/>
            <person name="Lee KT."/>
            <person name="Suzuki S."/>
            <person name="Suzuki T."/>
            <person name="Oyaizu H."/>
        </authorList>
    </citation>
    <scope>NUCLEOTIDE SEQUENCE [LARGE SCALE GENOMIC DNA]</scope>
    <source>
        <strain evidence="3">ATCC 43989 / DSM 5975 / JCM 20966 / LMG 6465 / NBRC 14845 / NCIMB 13405 / ORS 571</strain>
    </source>
</reference>
<keyword evidence="3" id="KW-1185">Reference proteome</keyword>
<dbReference type="SMART" id="SM00091">
    <property type="entry name" value="PAS"/>
    <property type="match status" value="1"/>
</dbReference>
<dbReference type="RefSeq" id="WP_012172795.1">
    <property type="nucleotide sequence ID" value="NC_009937.1"/>
</dbReference>
<reference evidence="2 3" key="4">
    <citation type="journal article" date="2009" name="Appl. Environ. Microbiol.">
        <title>Comparative genome-wide transcriptional profiling of Azorhizobium caulinodans ORS571 grown under free-living and symbiotic conditions.</title>
        <authorList>
            <person name="Tsukada S."/>
            <person name="Aono T."/>
            <person name="Akiba N."/>
            <person name="Lee KB."/>
            <person name="Liu CT."/>
            <person name="Toyazaki H."/>
            <person name="Oyaizu H."/>
        </authorList>
    </citation>
    <scope>NUCLEOTIDE SEQUENCE [LARGE SCALE GENOMIC DNA]</scope>
    <source>
        <strain evidence="3">ATCC 43989 / DSM 5975 / JCM 20966 / LMG 6465 / NBRC 14845 / NCIMB 13405 / ORS 571</strain>
    </source>
</reference>
<dbReference type="PANTHER" id="PTHR37299">
    <property type="entry name" value="TRANSCRIPTIONAL REGULATOR-RELATED"/>
    <property type="match status" value="1"/>
</dbReference>
<dbReference type="Pfam" id="PF08448">
    <property type="entry name" value="PAS_4"/>
    <property type="match status" value="1"/>
</dbReference>
<dbReference type="HOGENOM" id="CLU_097085_0_0_5"/>
<dbReference type="GO" id="GO:0003677">
    <property type="term" value="F:DNA binding"/>
    <property type="evidence" value="ECO:0007669"/>
    <property type="project" value="InterPro"/>
</dbReference>
<dbReference type="PROSITE" id="PS50930">
    <property type="entry name" value="HTH_LYTTR"/>
    <property type="match status" value="1"/>
</dbReference>
<dbReference type="InterPro" id="IPR007492">
    <property type="entry name" value="LytTR_DNA-bd_dom"/>
</dbReference>
<reference evidence="2 3" key="5">
    <citation type="journal article" date="2010" name="Appl. Environ. Microbiol.">
        <title>phrR-like gene praR of Azorhizobium caulinodans ORS571 is essential for symbiosis with Sesbania rostrata and is involved in expression of reb genes.</title>
        <authorList>
            <person name="Akiba N."/>
            <person name="Aono T."/>
            <person name="Toyazaki H."/>
            <person name="Sato S."/>
            <person name="Oyaizu H."/>
        </authorList>
    </citation>
    <scope>NUCLEOTIDE SEQUENCE [LARGE SCALE GENOMIC DNA]</scope>
    <source>
        <strain evidence="3">ATCC 43989 / DSM 5975 / JCM 20966 / LMG 6465 / NBRC 14845 / NCIMB 13405 / ORS 571</strain>
    </source>
</reference>
<reference evidence="2 3" key="3">
    <citation type="journal article" date="2008" name="BMC Genomics">
        <title>The genome of the versatile nitrogen fixer Azorhizobium caulinodans ORS571.</title>
        <authorList>
            <person name="Lee KB."/>
            <person name="Backer P.D."/>
            <person name="Aono T."/>
            <person name="Liu CT."/>
            <person name="Suzuki S."/>
            <person name="Suzuki T."/>
            <person name="Kaneko T."/>
            <person name="Yamada M."/>
            <person name="Tabata S."/>
            <person name="Kupfer D.M."/>
            <person name="Najar F.Z."/>
            <person name="Wiley G.B."/>
            <person name="Roe B."/>
            <person name="Binnewies T.T."/>
            <person name="Ussery D.W."/>
            <person name="D'Haeze W."/>
            <person name="Herder J.D."/>
            <person name="Gevers D."/>
            <person name="Vereecke D."/>
            <person name="Holsters M."/>
            <person name="Oyaizu H."/>
        </authorList>
    </citation>
    <scope>NUCLEOTIDE SEQUENCE [LARGE SCALE GENOMIC DNA]</scope>
    <source>
        <strain evidence="3">ATCC 43989 / DSM 5975 / JCM 20966 / LMG 6465 / NBRC 14845 / NCIMB 13405 / ORS 571</strain>
    </source>
</reference>
<dbReference type="SUPFAM" id="SSF55785">
    <property type="entry name" value="PYP-like sensor domain (PAS domain)"/>
    <property type="match status" value="1"/>
</dbReference>
<dbReference type="KEGG" id="azc:AZC_4275"/>
<gene>
    <name evidence="2" type="ordered locus">AZC_4275</name>
</gene>
<reference evidence="2 3" key="1">
    <citation type="journal article" date="2007" name="Appl. Environ. Microbiol.">
        <title>Rhizobial factors required for stem nodule maturation and maintenance in Sesbania rostrata-Azorhizobium caulinodans ORS571 symbiosis.</title>
        <authorList>
            <person name="Suzuki S."/>
            <person name="Aono T."/>
            <person name="Lee KB."/>
            <person name="Suzuki T."/>
            <person name="Liu CT."/>
            <person name="Miwa H."/>
            <person name="Wakao S."/>
            <person name="Iki T."/>
            <person name="Oyaizu H."/>
        </authorList>
    </citation>
    <scope>NUCLEOTIDE SEQUENCE [LARGE SCALE GENOMIC DNA]</scope>
    <source>
        <strain evidence="3">ATCC 43989 / DSM 5975 / JCM 20966 / LMG 6465 / NBRC 14845 / NCIMB 13405 / ORS 571</strain>
    </source>
</reference>
<dbReference type="STRING" id="438753.AZC_4275"/>
<dbReference type="AlphaFoldDB" id="A8HV61"/>
<protein>
    <submittedName>
        <fullName evidence="2">Putative response regulator</fullName>
    </submittedName>
</protein>
<dbReference type="PANTHER" id="PTHR37299:SF1">
    <property type="entry name" value="STAGE 0 SPORULATION PROTEIN A HOMOLOG"/>
    <property type="match status" value="1"/>
</dbReference>
<dbReference type="InterPro" id="IPR000014">
    <property type="entry name" value="PAS"/>
</dbReference>
<dbReference type="InterPro" id="IPR035965">
    <property type="entry name" value="PAS-like_dom_sf"/>
</dbReference>
<dbReference type="Pfam" id="PF04397">
    <property type="entry name" value="LytTR"/>
    <property type="match status" value="1"/>
</dbReference>